<dbReference type="GO" id="GO:0016787">
    <property type="term" value="F:hydrolase activity"/>
    <property type="evidence" value="ECO:0007669"/>
    <property type="project" value="UniProtKB-KW"/>
</dbReference>
<proteinExistence type="predicted"/>
<keyword evidence="3" id="KW-0540">Nuclease</keyword>
<dbReference type="InterPro" id="IPR012337">
    <property type="entry name" value="RNaseH-like_sf"/>
</dbReference>
<dbReference type="GO" id="GO:0003678">
    <property type="term" value="F:DNA helicase activity"/>
    <property type="evidence" value="ECO:0007669"/>
    <property type="project" value="UniProtKB-EC"/>
</dbReference>
<keyword evidence="8" id="KW-1185">Reference proteome</keyword>
<accession>A0ABS2PTZ7</accession>
<dbReference type="Pfam" id="PF13307">
    <property type="entry name" value="Helicase_C_2"/>
    <property type="match status" value="1"/>
</dbReference>
<dbReference type="PROSITE" id="PS51193">
    <property type="entry name" value="HELICASE_ATP_BIND_2"/>
    <property type="match status" value="1"/>
</dbReference>
<evidence type="ECO:0000259" key="5">
    <source>
        <dbReference type="PROSITE" id="PS51193"/>
    </source>
</evidence>
<comment type="caution">
    <text evidence="7">The sequence shown here is derived from an EMBL/GenBank/DDBJ whole genome shotgun (WGS) entry which is preliminary data.</text>
</comment>
<gene>
    <name evidence="7" type="ORF">JOC28_001714</name>
</gene>
<evidence type="ECO:0000256" key="1">
    <source>
        <dbReference type="ARBA" id="ARBA00022741"/>
    </source>
</evidence>
<feature type="domain" description="Helicase ATP-binding" evidence="5">
    <location>
        <begin position="207"/>
        <end position="465"/>
    </location>
</feature>
<keyword evidence="4" id="KW-0067">ATP-binding</keyword>
<keyword evidence="7" id="KW-0347">Helicase</keyword>
<dbReference type="InterPro" id="IPR014001">
    <property type="entry name" value="Helicase_ATP-bd"/>
</dbReference>
<dbReference type="SUPFAM" id="SSF53098">
    <property type="entry name" value="Ribonuclease H-like"/>
    <property type="match status" value="1"/>
</dbReference>
<evidence type="ECO:0000256" key="2">
    <source>
        <dbReference type="ARBA" id="ARBA00022801"/>
    </source>
</evidence>
<dbReference type="CDD" id="cd06127">
    <property type="entry name" value="DEDDh"/>
    <property type="match status" value="1"/>
</dbReference>
<keyword evidence="3" id="KW-0269">Exonuclease</keyword>
<dbReference type="InterPro" id="IPR036397">
    <property type="entry name" value="RNaseH_sf"/>
</dbReference>
<dbReference type="EMBL" id="JAFBEH010000042">
    <property type="protein sequence ID" value="MBM7643406.1"/>
    <property type="molecule type" value="Genomic_DNA"/>
</dbReference>
<evidence type="ECO:0000313" key="7">
    <source>
        <dbReference type="EMBL" id="MBM7643406.1"/>
    </source>
</evidence>
<dbReference type="Gene3D" id="3.40.50.300">
    <property type="entry name" value="P-loop containing nucleotide triphosphate hydrolases"/>
    <property type="match status" value="2"/>
</dbReference>
<dbReference type="NCBIfam" id="NF005569">
    <property type="entry name" value="PRK07246.1"/>
    <property type="match status" value="1"/>
</dbReference>
<dbReference type="Proteomes" id="UP000697472">
    <property type="component" value="Unassembled WGS sequence"/>
</dbReference>
<dbReference type="PANTHER" id="PTHR30231:SF41">
    <property type="entry name" value="DNA POLYMERASE III SUBUNIT EPSILON"/>
    <property type="match status" value="1"/>
</dbReference>
<dbReference type="PROSITE" id="PS51194">
    <property type="entry name" value="HELICASE_CTER"/>
    <property type="match status" value="1"/>
</dbReference>
<keyword evidence="2 7" id="KW-0378">Hydrolase</keyword>
<feature type="domain" description="Helicase C-terminal" evidence="6">
    <location>
        <begin position="607"/>
        <end position="781"/>
    </location>
</feature>
<dbReference type="NCBIfam" id="TIGR00573">
    <property type="entry name" value="dnaq"/>
    <property type="match status" value="1"/>
</dbReference>
<name>A0ABS2PTZ7_9STRE</name>
<dbReference type="Gene3D" id="3.30.420.10">
    <property type="entry name" value="Ribonuclease H-like superfamily/Ribonuclease H"/>
    <property type="match status" value="1"/>
</dbReference>
<dbReference type="InterPro" id="IPR006555">
    <property type="entry name" value="ATP-dep_Helicase_C"/>
</dbReference>
<dbReference type="InterPro" id="IPR027417">
    <property type="entry name" value="P-loop_NTPase"/>
</dbReference>
<protein>
    <submittedName>
        <fullName evidence="7">ATP-dependent DNA helicase DinG</fullName>
        <ecNumber evidence="7">3.6.4.12</ecNumber>
    </submittedName>
</protein>
<keyword evidence="1" id="KW-0547">Nucleotide-binding</keyword>
<dbReference type="PANTHER" id="PTHR30231">
    <property type="entry name" value="DNA POLYMERASE III SUBUNIT EPSILON"/>
    <property type="match status" value="1"/>
</dbReference>
<sequence>MGIVIIENDQIVDTYETDINPHQPLTEHIIELTGITDQQLAQAPEFSQVARTIYELIEDCIFVAHNVKFDANLLAEELFMEGFELRTPRVDTVELSQIFYPGFEKYSLGQLAEHLQLELHDAHTAISDAYATAQLFLKLKEKIKQLPRQTLSVLSRFADSLLFETRMVIDQALEEAKDSNQFVVLGDILVRPKAKKAPEKKLSQDFETNLALLDMEARPQQAAFAQAVAAEVGQKPHFIQAQAGLGKTYGYLLSLLAQPDVERLVVAVPTKLLQDQIMAKEARAIAELFQISSHSLKGPGNYIKLESFQKLLEQTDQNRLINRYKMQVLVWLLETETGDLDEIKQQQRFESFFDTIRHDGELDDKSLFASHDFWNISYQKSLTSRLIITNHAYLLTRVEDDRAFLENKVLVVDEAQKIFPTLEHFSRASLNLTAASLWLEEQKKATRDLLSRRLLENISFQLSHLNQNFYQQGRTEVPRQFMTDLAKDVLDLRQLGFFYEDLIKVCQPRFEQFWLESSLETDKRQTILQTAQPDLMRLSRLIPETCRSLFVSATLAISPQVDLPTLLGYEDYAMTEIASQTMGQQKIWIDASMPLPDGDQKQAYEDALVQRLTLLSCLDKPILALFTSKQSMLSVSDQLDQLEVRHLTQDKNGKASNIKKRFDRGESKLLLGTGSFWEGVDFIDHDQMILVICRLPFDNPSDAFVQKVNYYLENQSKNPFYDYSLPVMILRLKQAMGRSRRRDNQESAIILLDSRAAVRSYADVIQEALSQDQNISIQKIEEIMSEVSHFLI</sequence>
<evidence type="ECO:0000313" key="8">
    <source>
        <dbReference type="Proteomes" id="UP000697472"/>
    </source>
</evidence>
<evidence type="ECO:0000259" key="6">
    <source>
        <dbReference type="PROSITE" id="PS51194"/>
    </source>
</evidence>
<evidence type="ECO:0000256" key="3">
    <source>
        <dbReference type="ARBA" id="ARBA00022839"/>
    </source>
</evidence>
<dbReference type="InterPro" id="IPR013520">
    <property type="entry name" value="Ribonucl_H"/>
</dbReference>
<dbReference type="SMART" id="SM00479">
    <property type="entry name" value="EXOIII"/>
    <property type="match status" value="1"/>
</dbReference>
<dbReference type="InterPro" id="IPR006054">
    <property type="entry name" value="DnaQ"/>
</dbReference>
<reference evidence="7 8" key="1">
    <citation type="submission" date="2021-01" db="EMBL/GenBank/DDBJ databases">
        <title>Genomic Encyclopedia of Type Strains, Phase IV (KMG-IV): sequencing the most valuable type-strain genomes for metagenomic binning, comparative biology and taxonomic classification.</title>
        <authorList>
            <person name="Goeker M."/>
        </authorList>
    </citation>
    <scope>NUCLEOTIDE SEQUENCE [LARGE SCALE GENOMIC DNA]</scope>
    <source>
        <strain evidence="7 8">DSM 27382</strain>
    </source>
</reference>
<organism evidence="7 8">
    <name type="scientific">Streptococcus loxodontisalivarius</name>
    <dbReference type="NCBI Taxonomy" id="1349415"/>
    <lineage>
        <taxon>Bacteria</taxon>
        <taxon>Bacillati</taxon>
        <taxon>Bacillota</taxon>
        <taxon>Bacilli</taxon>
        <taxon>Lactobacillales</taxon>
        <taxon>Streptococcaceae</taxon>
        <taxon>Streptococcus</taxon>
    </lineage>
</organism>
<dbReference type="Pfam" id="PF00929">
    <property type="entry name" value="RNase_T"/>
    <property type="match status" value="1"/>
</dbReference>
<dbReference type="EC" id="3.6.4.12" evidence="7"/>
<dbReference type="InterPro" id="IPR001650">
    <property type="entry name" value="Helicase_C-like"/>
</dbReference>
<dbReference type="SMART" id="SM00487">
    <property type="entry name" value="DEXDc"/>
    <property type="match status" value="1"/>
</dbReference>
<dbReference type="SUPFAM" id="SSF52540">
    <property type="entry name" value="P-loop containing nucleoside triphosphate hydrolases"/>
    <property type="match status" value="1"/>
</dbReference>
<dbReference type="InterPro" id="IPR014013">
    <property type="entry name" value="Helic_SF1/SF2_ATP-bd_DinG/Rad3"/>
</dbReference>
<dbReference type="SMART" id="SM00491">
    <property type="entry name" value="HELICc2"/>
    <property type="match status" value="1"/>
</dbReference>
<evidence type="ECO:0000256" key="4">
    <source>
        <dbReference type="ARBA" id="ARBA00022840"/>
    </source>
</evidence>